<dbReference type="SUPFAM" id="SSF56784">
    <property type="entry name" value="HAD-like"/>
    <property type="match status" value="1"/>
</dbReference>
<organism evidence="1 2">
    <name type="scientific">Pseudomonas fluorescens</name>
    <dbReference type="NCBI Taxonomy" id="294"/>
    <lineage>
        <taxon>Bacteria</taxon>
        <taxon>Pseudomonadati</taxon>
        <taxon>Pseudomonadota</taxon>
        <taxon>Gammaproteobacteria</taxon>
        <taxon>Pseudomonadales</taxon>
        <taxon>Pseudomonadaceae</taxon>
        <taxon>Pseudomonas</taxon>
    </lineage>
</organism>
<dbReference type="Pfam" id="PF00702">
    <property type="entry name" value="Hydrolase"/>
    <property type="match status" value="1"/>
</dbReference>
<accession>A0A5E6XV74</accession>
<dbReference type="PRINTS" id="PR00413">
    <property type="entry name" value="HADHALOGNASE"/>
</dbReference>
<dbReference type="InterPro" id="IPR051806">
    <property type="entry name" value="HAD-like_SPP"/>
</dbReference>
<evidence type="ECO:0000313" key="1">
    <source>
        <dbReference type="EMBL" id="VVN44655.1"/>
    </source>
</evidence>
<dbReference type="GO" id="GO:0050308">
    <property type="term" value="F:sugar-phosphatase activity"/>
    <property type="evidence" value="ECO:0007669"/>
    <property type="project" value="TreeGrafter"/>
</dbReference>
<dbReference type="RefSeq" id="WP_223473760.1">
    <property type="nucleotide sequence ID" value="NZ_CABVHB010000093.1"/>
</dbReference>
<keyword evidence="1" id="KW-0378">Hydrolase</keyword>
<dbReference type="PROSITE" id="PS01228">
    <property type="entry name" value="COF_1"/>
    <property type="match status" value="1"/>
</dbReference>
<sequence>MSDHSVFNSTYRAFLFDMDGTVLTSIAAAERVWTTWAVRHGVDVDSFLPTIHGARAIDTIRRLDLPGVDAEAEAAWITEAEVVDVDGVLEVAGAAKFLRSLPASQWAIVTSAPRELALRRMAAAGIPEPDVMITAEDVTVGKPDPTGYKLAARRLGVEPEQCLVFEDATVGILAAEAAGADLMIVTATHEQPIETLHATLASYESVLVKVGADGLRLHTASCGSGGAAIRLARESGVSVNIDSD</sequence>
<reference evidence="1 2" key="1">
    <citation type="submission" date="2019-09" db="EMBL/GenBank/DDBJ databases">
        <authorList>
            <person name="Chandra G."/>
            <person name="Truman W A."/>
        </authorList>
    </citation>
    <scope>NUCLEOTIDE SEQUENCE [LARGE SCALE GENOMIC DNA]</scope>
    <source>
        <strain evidence="1">PS673</strain>
    </source>
</reference>
<dbReference type="EC" id="3.1.3.22" evidence="1"/>
<dbReference type="PANTHER" id="PTHR43481:SF4">
    <property type="entry name" value="GLYCEROL-1-PHOSPHATE PHOSPHOHYDROLASE 1-RELATED"/>
    <property type="match status" value="1"/>
</dbReference>
<evidence type="ECO:0000313" key="2">
    <source>
        <dbReference type="Proteomes" id="UP000344274"/>
    </source>
</evidence>
<dbReference type="InterPro" id="IPR023214">
    <property type="entry name" value="HAD_sf"/>
</dbReference>
<dbReference type="NCBIfam" id="TIGR01549">
    <property type="entry name" value="HAD-SF-IA-v1"/>
    <property type="match status" value="1"/>
</dbReference>
<dbReference type="SFLD" id="SFLDG01129">
    <property type="entry name" value="C1.5:_HAD__Beta-PGM__Phosphata"/>
    <property type="match status" value="1"/>
</dbReference>
<dbReference type="InterPro" id="IPR006439">
    <property type="entry name" value="HAD-SF_hydro_IA"/>
</dbReference>
<dbReference type="EMBL" id="CABVHB010000093">
    <property type="protein sequence ID" value="VVN44655.1"/>
    <property type="molecule type" value="Genomic_DNA"/>
</dbReference>
<dbReference type="Gene3D" id="3.40.50.1000">
    <property type="entry name" value="HAD superfamily/HAD-like"/>
    <property type="match status" value="1"/>
</dbReference>
<dbReference type="InterPro" id="IPR023198">
    <property type="entry name" value="PGP-like_dom2"/>
</dbReference>
<dbReference type="PANTHER" id="PTHR43481">
    <property type="entry name" value="FRUCTOSE-1-PHOSPHATE PHOSPHATASE"/>
    <property type="match status" value="1"/>
</dbReference>
<name>A0A5E6XV74_PSEFL</name>
<dbReference type="InterPro" id="IPR036412">
    <property type="entry name" value="HAD-like_sf"/>
</dbReference>
<dbReference type="Proteomes" id="UP000344274">
    <property type="component" value="Unassembled WGS sequence"/>
</dbReference>
<dbReference type="Gene3D" id="1.10.150.240">
    <property type="entry name" value="Putative phosphatase, domain 2"/>
    <property type="match status" value="1"/>
</dbReference>
<protein>
    <submittedName>
        <fullName evidence="1">Hexitol phosphatase A</fullName>
        <ecNumber evidence="1">3.1.3.22</ecNumber>
    </submittedName>
</protein>
<proteinExistence type="predicted"/>
<dbReference type="AlphaFoldDB" id="A0A5E6XV74"/>
<dbReference type="NCBIfam" id="TIGR01509">
    <property type="entry name" value="HAD-SF-IA-v3"/>
    <property type="match status" value="1"/>
</dbReference>
<dbReference type="GO" id="GO:0050084">
    <property type="term" value="F:mannitol-1-phosphatase activity"/>
    <property type="evidence" value="ECO:0007669"/>
    <property type="project" value="UniProtKB-EC"/>
</dbReference>
<dbReference type="SFLD" id="SFLDS00003">
    <property type="entry name" value="Haloacid_Dehalogenase"/>
    <property type="match status" value="1"/>
</dbReference>
<gene>
    <name evidence="1" type="primary">hxpA</name>
    <name evidence="1" type="ORF">PS673_05644</name>
</gene>